<dbReference type="OrthoDB" id="3590765at2759"/>
<dbReference type="EMBL" id="ML996703">
    <property type="protein sequence ID" value="KAF2397600.1"/>
    <property type="molecule type" value="Genomic_DNA"/>
</dbReference>
<keyword evidence="2" id="KW-1185">Reference proteome</keyword>
<name>A0A6G1HNK4_9PEZI</name>
<gene>
    <name evidence="1" type="ORF">EJ06DRAFT_584518</name>
</gene>
<accession>A0A6G1HNK4</accession>
<evidence type="ECO:0000313" key="1">
    <source>
        <dbReference type="EMBL" id="KAF2397600.1"/>
    </source>
</evidence>
<protein>
    <submittedName>
        <fullName evidence="1">Uncharacterized protein</fullName>
    </submittedName>
</protein>
<reference evidence="1" key="1">
    <citation type="journal article" date="2020" name="Stud. Mycol.">
        <title>101 Dothideomycetes genomes: a test case for predicting lifestyles and emergence of pathogens.</title>
        <authorList>
            <person name="Haridas S."/>
            <person name="Albert R."/>
            <person name="Binder M."/>
            <person name="Bloem J."/>
            <person name="Labutti K."/>
            <person name="Salamov A."/>
            <person name="Andreopoulos B."/>
            <person name="Baker S."/>
            <person name="Barry K."/>
            <person name="Bills G."/>
            <person name="Bluhm B."/>
            <person name="Cannon C."/>
            <person name="Castanera R."/>
            <person name="Culley D."/>
            <person name="Daum C."/>
            <person name="Ezra D."/>
            <person name="Gonzalez J."/>
            <person name="Henrissat B."/>
            <person name="Kuo A."/>
            <person name="Liang C."/>
            <person name="Lipzen A."/>
            <person name="Lutzoni F."/>
            <person name="Magnuson J."/>
            <person name="Mondo S."/>
            <person name="Nolan M."/>
            <person name="Ohm R."/>
            <person name="Pangilinan J."/>
            <person name="Park H.-J."/>
            <person name="Ramirez L."/>
            <person name="Alfaro M."/>
            <person name="Sun H."/>
            <person name="Tritt A."/>
            <person name="Yoshinaga Y."/>
            <person name="Zwiers L.-H."/>
            <person name="Turgeon B."/>
            <person name="Goodwin S."/>
            <person name="Spatafora J."/>
            <person name="Crous P."/>
            <person name="Grigoriev I."/>
        </authorList>
    </citation>
    <scope>NUCLEOTIDE SEQUENCE</scope>
    <source>
        <strain evidence="1">CBS 262.69</strain>
    </source>
</reference>
<dbReference type="AlphaFoldDB" id="A0A6G1HNK4"/>
<organism evidence="1 2">
    <name type="scientific">Trichodelitschia bisporula</name>
    <dbReference type="NCBI Taxonomy" id="703511"/>
    <lineage>
        <taxon>Eukaryota</taxon>
        <taxon>Fungi</taxon>
        <taxon>Dikarya</taxon>
        <taxon>Ascomycota</taxon>
        <taxon>Pezizomycotina</taxon>
        <taxon>Dothideomycetes</taxon>
        <taxon>Dothideomycetes incertae sedis</taxon>
        <taxon>Phaeotrichales</taxon>
        <taxon>Phaeotrichaceae</taxon>
        <taxon>Trichodelitschia</taxon>
    </lineage>
</organism>
<proteinExistence type="predicted"/>
<evidence type="ECO:0000313" key="2">
    <source>
        <dbReference type="Proteomes" id="UP000799640"/>
    </source>
</evidence>
<dbReference type="Proteomes" id="UP000799640">
    <property type="component" value="Unassembled WGS sequence"/>
</dbReference>
<sequence>MKTDLKTDEIIRNSDIIGLTLVTYARSSSNPSTGNPALHIRCRERHPWARTVYDEWPHRLIRLRDALLPFENFAELSACPFRQLLQRRRVPPWRGHHAREGPDGPDLQGGGYGFQYAHGTVLPAFLSGSASRNLLRYHPAFIDTSQTARLPVGAKQWYETPRVEIAHSGAPSGLAEEHWPAAVPVVRSKLEVGSVMGPDCCGLNLRAECARGGGIRL</sequence>